<reference evidence="3" key="5">
    <citation type="submission" date="2023-08" db="EMBL/GenBank/DDBJ databases">
        <authorList>
            <person name="Page C.A."/>
            <person name="Perez-Diaz I.M."/>
        </authorList>
    </citation>
    <scope>NUCLEOTIDE SEQUENCE</scope>
    <source>
        <strain evidence="4">1.8.9</strain>
        <strain evidence="3">7.8.46</strain>
    </source>
</reference>
<dbReference type="Proteomes" id="UP001267003">
    <property type="component" value="Unassembled WGS sequence"/>
</dbReference>
<evidence type="ECO:0000313" key="7">
    <source>
        <dbReference type="EMBL" id="RMW56558.1"/>
    </source>
</evidence>
<dbReference type="Proteomes" id="UP001151834">
    <property type="component" value="Unassembled WGS sequence"/>
</dbReference>
<dbReference type="EMBL" id="JAPEQV010000024">
    <property type="protein sequence ID" value="MDF2314224.1"/>
    <property type="molecule type" value="Genomic_DNA"/>
</dbReference>
<sequence>MSTLNRSIGIIIILILLCQWVLGYQLPAAMTFFLGAWLLGLITMWFLPDTLATR</sequence>
<evidence type="ECO:0000313" key="10">
    <source>
        <dbReference type="Proteomes" id="UP000281061"/>
    </source>
</evidence>
<feature type="transmembrane region" description="Helical" evidence="1">
    <location>
        <begin position="28"/>
        <end position="47"/>
    </location>
</feature>
<evidence type="ECO:0000313" key="8">
    <source>
        <dbReference type="Proteomes" id="UP000238378"/>
    </source>
</evidence>
<evidence type="ECO:0000256" key="1">
    <source>
        <dbReference type="SAM" id="Phobius"/>
    </source>
</evidence>
<dbReference type="EMBL" id="JAVLAO010000001">
    <property type="protein sequence ID" value="MDT7037757.1"/>
    <property type="molecule type" value="Genomic_DNA"/>
</dbReference>
<evidence type="ECO:0000313" key="9">
    <source>
        <dbReference type="Proteomes" id="UP000276249"/>
    </source>
</evidence>
<dbReference type="AlphaFoldDB" id="A0A241RQA5"/>
<evidence type="ECO:0000313" key="6">
    <source>
        <dbReference type="EMBL" id="RMW42804.1"/>
    </source>
</evidence>
<comment type="caution">
    <text evidence="7">The sequence shown here is derived from an EMBL/GenBank/DDBJ whole genome shotgun (WGS) entry which is preliminary data.</text>
</comment>
<keyword evidence="1" id="KW-0812">Transmembrane</keyword>
<dbReference type="EMBL" id="RDCJ01000119">
    <property type="protein sequence ID" value="RMW42804.1"/>
    <property type="molecule type" value="Genomic_DNA"/>
</dbReference>
<feature type="transmembrane region" description="Helical" evidence="1">
    <location>
        <begin position="7"/>
        <end position="22"/>
    </location>
</feature>
<dbReference type="Proteomes" id="UP001263852">
    <property type="component" value="Unassembled WGS sequence"/>
</dbReference>
<reference evidence="9 10" key="2">
    <citation type="submission" date="2018-10" db="EMBL/GenBank/DDBJ databases">
        <title>Genome sequences of five Lactobacillus pentosus strains isolated from brines of traditionally fermented spanish-style green table olives and differences between them.</title>
        <authorList>
            <person name="Jimenez Diaz R."/>
        </authorList>
    </citation>
    <scope>NUCLEOTIDE SEQUENCE [LARGE SCALE GENOMIC DNA]</scope>
    <source>
        <strain evidence="6 9">IG10</strain>
        <strain evidence="7 10">IG8</strain>
    </source>
</reference>
<dbReference type="OrthoDB" id="2317600at2"/>
<dbReference type="EMBL" id="RDCL01000033">
    <property type="protein sequence ID" value="RMW56558.1"/>
    <property type="molecule type" value="Genomic_DNA"/>
</dbReference>
<evidence type="ECO:0000313" key="2">
    <source>
        <dbReference type="EMBL" id="MDF2314224.1"/>
    </source>
</evidence>
<dbReference type="Proteomes" id="UP000238378">
    <property type="component" value="Unassembled WGS sequence"/>
</dbReference>
<gene>
    <name evidence="5" type="ORF">C6Y08_01385</name>
    <name evidence="7" type="ORF">D6U17_02905</name>
    <name evidence="6" type="ORF">D6U18_16660</name>
    <name evidence="2" type="ORF">OOJ94_15495</name>
    <name evidence="3" type="ORF">RI536_05635</name>
    <name evidence="4" type="ORF">RI555_01865</name>
</gene>
<name>A0A241RQA5_LACPE</name>
<keyword evidence="1" id="KW-1133">Transmembrane helix</keyword>
<evidence type="ECO:0000313" key="4">
    <source>
        <dbReference type="EMBL" id="MDT7037757.1"/>
    </source>
</evidence>
<reference evidence="2" key="4">
    <citation type="journal article" date="2023" name="Front Nutr">
        <title>Lactiplantibacillus pentosus P2020 protects the hyperuricemia and renal inflammation in mice.</title>
        <authorList>
            <person name="Wang Z."/>
            <person name="Song L."/>
            <person name="Li X."/>
            <person name="Xiao Y."/>
            <person name="Huang Y."/>
            <person name="Zhang Y."/>
            <person name="Li J."/>
            <person name="Li M."/>
            <person name="Ren Z."/>
        </authorList>
    </citation>
    <scope>NUCLEOTIDE SEQUENCE</scope>
    <source>
        <strain evidence="2">P2000</strain>
    </source>
</reference>
<dbReference type="EMBL" id="PVOB01000016">
    <property type="protein sequence ID" value="PRO96065.1"/>
    <property type="molecule type" value="Genomic_DNA"/>
</dbReference>
<dbReference type="EMBL" id="JAVLAQ010000001">
    <property type="protein sequence ID" value="MDT6989584.1"/>
    <property type="molecule type" value="Genomic_DNA"/>
</dbReference>
<dbReference type="GeneID" id="49395310"/>
<reference evidence="5 8" key="1">
    <citation type="submission" date="2018-03" db="EMBL/GenBank/DDBJ databases">
        <title>Draft Genome Sequences of six Lactobacillus pentosus Strains Isolated from Brines of Traditionally Fermented Spanish-Style Green Table Olives.</title>
        <authorList>
            <person name="Calero-Delgado B."/>
            <person name="Martin-Platero A.M."/>
            <person name="Perez-Pulido A.J."/>
            <person name="Benitez-Cabello A."/>
            <person name="Casimiro-Soriguer C.S."/>
            <person name="Martinez-Bueno M."/>
            <person name="Arroyo-Lopez F.N."/>
            <person name="Rodriguez-Gomez F."/>
            <person name="Bautista-Gallego J."/>
            <person name="Garrido-Fernandez A."/>
            <person name="Jimenez-Diaz R."/>
        </authorList>
    </citation>
    <scope>NUCLEOTIDE SEQUENCE [LARGE SCALE GENOMIC DNA]</scope>
    <source>
        <strain evidence="5 8">IG2</strain>
    </source>
</reference>
<dbReference type="Proteomes" id="UP000281061">
    <property type="component" value="Unassembled WGS sequence"/>
</dbReference>
<keyword evidence="8" id="KW-1185">Reference proteome</keyword>
<protein>
    <submittedName>
        <fullName evidence="7">Uncharacterized protein</fullName>
    </submittedName>
</protein>
<reference evidence="2" key="3">
    <citation type="submission" date="2022-11" db="EMBL/GenBank/DDBJ databases">
        <authorList>
            <person name="Wang Z."/>
        </authorList>
    </citation>
    <scope>NUCLEOTIDE SEQUENCE</scope>
    <source>
        <strain evidence="2">P2000</strain>
    </source>
</reference>
<dbReference type="RefSeq" id="WP_003639902.1">
    <property type="nucleotide sequence ID" value="NZ_BJZC01000061.1"/>
</dbReference>
<accession>A0A241RQA5</accession>
<dbReference type="Proteomes" id="UP000276249">
    <property type="component" value="Unassembled WGS sequence"/>
</dbReference>
<proteinExistence type="predicted"/>
<keyword evidence="1" id="KW-0472">Membrane</keyword>
<evidence type="ECO:0000313" key="5">
    <source>
        <dbReference type="EMBL" id="PRO96065.1"/>
    </source>
</evidence>
<evidence type="ECO:0000313" key="3">
    <source>
        <dbReference type="EMBL" id="MDT6989584.1"/>
    </source>
</evidence>
<organism evidence="7 10">
    <name type="scientific">Lactiplantibacillus pentosus</name>
    <name type="common">Lactobacillus pentosus</name>
    <dbReference type="NCBI Taxonomy" id="1589"/>
    <lineage>
        <taxon>Bacteria</taxon>
        <taxon>Bacillati</taxon>
        <taxon>Bacillota</taxon>
        <taxon>Bacilli</taxon>
        <taxon>Lactobacillales</taxon>
        <taxon>Lactobacillaceae</taxon>
        <taxon>Lactiplantibacillus</taxon>
    </lineage>
</organism>